<dbReference type="EMBL" id="JAYKOT010000003">
    <property type="protein sequence ID" value="MEB3429216.1"/>
    <property type="molecule type" value="Genomic_DNA"/>
</dbReference>
<comment type="subcellular location">
    <subcellularLocation>
        <location evidence="3 15">Cytoplasm</location>
    </subcellularLocation>
</comment>
<comment type="activity regulation">
    <text evidence="15">Allosterically activated by ADP and other diphosphonucleosides, and allosterically inhibited by phosphoenolpyruvate.</text>
</comment>
<name>A0AAW9MQ68_9FIRM</name>
<comment type="cofactor">
    <cofactor evidence="1 15">
        <name>Mg(2+)</name>
        <dbReference type="ChEBI" id="CHEBI:18420"/>
    </cofactor>
</comment>
<feature type="binding site" evidence="15">
    <location>
        <position position="11"/>
    </location>
    <ligand>
        <name>ATP</name>
        <dbReference type="ChEBI" id="CHEBI:30616"/>
    </ligand>
</feature>
<feature type="binding site" description="in other chain" evidence="15">
    <location>
        <begin position="249"/>
        <end position="252"/>
    </location>
    <ligand>
        <name>substrate</name>
        <note>ligand shared between dimeric partners</note>
    </ligand>
</feature>
<dbReference type="PRINTS" id="PR00476">
    <property type="entry name" value="PHFRCTKINASE"/>
</dbReference>
<evidence type="ECO:0000256" key="9">
    <source>
        <dbReference type="ARBA" id="ARBA00022741"/>
    </source>
</evidence>
<dbReference type="GO" id="GO:0016208">
    <property type="term" value="F:AMP binding"/>
    <property type="evidence" value="ECO:0007669"/>
    <property type="project" value="TreeGrafter"/>
</dbReference>
<dbReference type="GO" id="GO:0005524">
    <property type="term" value="F:ATP binding"/>
    <property type="evidence" value="ECO:0007669"/>
    <property type="project" value="UniProtKB-UniRule"/>
</dbReference>
<feature type="binding site" description="in other chain" evidence="15">
    <location>
        <position position="211"/>
    </location>
    <ligand>
        <name>ADP</name>
        <dbReference type="ChEBI" id="CHEBI:456216"/>
        <note>allosteric activator; ligand shared between dimeric partners</note>
    </ligand>
</feature>
<evidence type="ECO:0000313" key="18">
    <source>
        <dbReference type="Proteomes" id="UP001357733"/>
    </source>
</evidence>
<dbReference type="FunFam" id="3.40.50.460:FF:000002">
    <property type="entry name" value="ATP-dependent 6-phosphofructokinase"/>
    <property type="match status" value="1"/>
</dbReference>
<comment type="similarity">
    <text evidence="15">Belongs to the phosphofructokinase type A (PFKA) family. ATP-dependent PFK group I subfamily. Prokaryotic clade 'B1' sub-subfamily.</text>
</comment>
<dbReference type="GO" id="GO:0061621">
    <property type="term" value="P:canonical glycolysis"/>
    <property type="evidence" value="ECO:0007669"/>
    <property type="project" value="TreeGrafter"/>
</dbReference>
<organism evidence="17 18">
    <name type="scientific">Citroniella saccharovorans</name>
    <dbReference type="NCBI Taxonomy" id="2053367"/>
    <lineage>
        <taxon>Bacteria</taxon>
        <taxon>Bacillati</taxon>
        <taxon>Bacillota</taxon>
        <taxon>Tissierellia</taxon>
        <taxon>Tissierellales</taxon>
        <taxon>Peptoniphilaceae</taxon>
        <taxon>Citroniella</taxon>
    </lineage>
</organism>
<proteinExistence type="inferred from homology"/>
<feature type="binding site" description="in other chain" evidence="15">
    <location>
        <begin position="125"/>
        <end position="127"/>
    </location>
    <ligand>
        <name>substrate</name>
        <note>ligand shared between dimeric partners</note>
    </ligand>
</feature>
<dbReference type="PANTHER" id="PTHR13697">
    <property type="entry name" value="PHOSPHOFRUCTOKINASE"/>
    <property type="match status" value="1"/>
</dbReference>
<keyword evidence="11 15" id="KW-0067">ATP-binding</keyword>
<feature type="binding site" evidence="15">
    <location>
        <begin position="102"/>
        <end position="105"/>
    </location>
    <ligand>
        <name>ATP</name>
        <dbReference type="ChEBI" id="CHEBI:30616"/>
    </ligand>
</feature>
<reference evidence="17 18" key="1">
    <citation type="submission" date="2024-01" db="EMBL/GenBank/DDBJ databases">
        <title>Complete genome sequence of Citroniella saccharovorans strain M6.X9, isolated from human fecal sample.</title>
        <authorList>
            <person name="Cheng G."/>
            <person name="Westerholm M."/>
            <person name="Schnurer A."/>
        </authorList>
    </citation>
    <scope>NUCLEOTIDE SEQUENCE [LARGE SCALE GENOMIC DNA]</scope>
    <source>
        <strain evidence="17 18">DSM 29873</strain>
    </source>
</reference>
<keyword evidence="9 15" id="KW-0547">Nucleotide-binding</keyword>
<keyword evidence="5 15" id="KW-0963">Cytoplasm</keyword>
<dbReference type="GO" id="GO:0005945">
    <property type="term" value="C:6-phosphofructokinase complex"/>
    <property type="evidence" value="ECO:0007669"/>
    <property type="project" value="TreeGrafter"/>
</dbReference>
<feature type="binding site" evidence="15">
    <location>
        <position position="103"/>
    </location>
    <ligand>
        <name>Mg(2+)</name>
        <dbReference type="ChEBI" id="CHEBI:18420"/>
        <note>catalytic</note>
    </ligand>
</feature>
<dbReference type="InterPro" id="IPR015912">
    <property type="entry name" value="Phosphofructokinase_CS"/>
</dbReference>
<feature type="active site" description="Proton acceptor" evidence="15">
    <location>
        <position position="127"/>
    </location>
</feature>
<accession>A0AAW9MQ68</accession>
<keyword evidence="6 15" id="KW-0021">Allosteric enzyme</keyword>
<keyword evidence="7 15" id="KW-0808">Transferase</keyword>
<dbReference type="HAMAP" id="MF_00339">
    <property type="entry name" value="Phosphofructokinase_I_B1"/>
    <property type="match status" value="1"/>
</dbReference>
<evidence type="ECO:0000256" key="15">
    <source>
        <dbReference type="HAMAP-Rule" id="MF_00339"/>
    </source>
</evidence>
<evidence type="ECO:0000256" key="11">
    <source>
        <dbReference type="ARBA" id="ARBA00022840"/>
    </source>
</evidence>
<dbReference type="InterPro" id="IPR012828">
    <property type="entry name" value="PFKA_ATP_prok"/>
</dbReference>
<feature type="binding site" description="in other chain" evidence="15">
    <location>
        <begin position="185"/>
        <end position="187"/>
    </location>
    <ligand>
        <name>ADP</name>
        <dbReference type="ChEBI" id="CHEBI:456216"/>
        <note>allosteric activator; ligand shared between dimeric partners</note>
    </ligand>
</feature>
<comment type="pathway">
    <text evidence="4 15">Carbohydrate degradation; glycolysis; D-glyceraldehyde 3-phosphate and glycerone phosphate from D-glucose: step 3/4.</text>
</comment>
<dbReference type="NCBIfam" id="NF002872">
    <property type="entry name" value="PRK03202.1"/>
    <property type="match status" value="1"/>
</dbReference>
<dbReference type="NCBIfam" id="TIGR02482">
    <property type="entry name" value="PFKA_ATP"/>
    <property type="match status" value="1"/>
</dbReference>
<dbReference type="EC" id="2.7.1.11" evidence="15"/>
<feature type="binding site" evidence="15">
    <location>
        <position position="243"/>
    </location>
    <ligand>
        <name>substrate</name>
        <note>ligand shared between dimeric partners</note>
    </ligand>
</feature>
<feature type="binding site" evidence="15">
    <location>
        <begin position="21"/>
        <end position="25"/>
    </location>
    <ligand>
        <name>ADP</name>
        <dbReference type="ChEBI" id="CHEBI:456216"/>
        <note>allosteric activator; ligand shared between dimeric partners</note>
    </ligand>
</feature>
<feature type="binding site" description="in other chain" evidence="15">
    <location>
        <begin position="169"/>
        <end position="171"/>
    </location>
    <ligand>
        <name>substrate</name>
        <note>ligand shared between dimeric partners</note>
    </ligand>
</feature>
<dbReference type="InterPro" id="IPR022953">
    <property type="entry name" value="ATP_PFK"/>
</dbReference>
<comment type="function">
    <text evidence="2 15">Catalyzes the phosphorylation of D-fructose 6-phosphate to fructose 1,6-bisphosphate by ATP, the first committing step of glycolysis.</text>
</comment>
<dbReference type="PANTHER" id="PTHR13697:SF4">
    <property type="entry name" value="ATP-DEPENDENT 6-PHOSPHOFRUCTOKINASE"/>
    <property type="match status" value="1"/>
</dbReference>
<dbReference type="GO" id="GO:0046872">
    <property type="term" value="F:metal ion binding"/>
    <property type="evidence" value="ECO:0007669"/>
    <property type="project" value="UniProtKB-KW"/>
</dbReference>
<dbReference type="GO" id="GO:0003872">
    <property type="term" value="F:6-phosphofructokinase activity"/>
    <property type="evidence" value="ECO:0007669"/>
    <property type="project" value="UniProtKB-UniRule"/>
</dbReference>
<dbReference type="InterPro" id="IPR012003">
    <property type="entry name" value="ATP_PFK_prok-type"/>
</dbReference>
<evidence type="ECO:0000256" key="10">
    <source>
        <dbReference type="ARBA" id="ARBA00022777"/>
    </source>
</evidence>
<protein>
    <recommendedName>
        <fullName evidence="15">ATP-dependent 6-phosphofructokinase</fullName>
        <shortName evidence="15">ATP-PFK</shortName>
        <shortName evidence="15">Phosphofructokinase</shortName>
        <ecNumber evidence="15">2.7.1.11</ecNumber>
    </recommendedName>
    <alternativeName>
        <fullName evidence="15">Phosphohexokinase</fullName>
    </alternativeName>
</protein>
<evidence type="ECO:0000256" key="7">
    <source>
        <dbReference type="ARBA" id="ARBA00022679"/>
    </source>
</evidence>
<dbReference type="PROSITE" id="PS00433">
    <property type="entry name" value="PHOSPHOFRUCTOKINASE"/>
    <property type="match status" value="1"/>
</dbReference>
<evidence type="ECO:0000256" key="14">
    <source>
        <dbReference type="ARBA" id="ARBA00048070"/>
    </source>
</evidence>
<dbReference type="PIRSF" id="PIRSF000532">
    <property type="entry name" value="ATP_PFK_prok"/>
    <property type="match status" value="1"/>
</dbReference>
<gene>
    <name evidence="15 17" type="primary">pfkA</name>
    <name evidence="17" type="ORF">VLK81_04120</name>
</gene>
<keyword evidence="12 15" id="KW-0460">Magnesium</keyword>
<dbReference type="GO" id="GO:0048029">
    <property type="term" value="F:monosaccharide binding"/>
    <property type="evidence" value="ECO:0007669"/>
    <property type="project" value="TreeGrafter"/>
</dbReference>
<dbReference type="GO" id="GO:0030388">
    <property type="term" value="P:fructose 1,6-bisphosphate metabolic process"/>
    <property type="evidence" value="ECO:0007669"/>
    <property type="project" value="TreeGrafter"/>
</dbReference>
<keyword evidence="13 15" id="KW-0324">Glycolysis</keyword>
<feature type="binding site" description="in other chain" evidence="15">
    <location>
        <position position="154"/>
    </location>
    <ligand>
        <name>ADP</name>
        <dbReference type="ChEBI" id="CHEBI:456216"/>
        <note>allosteric activator; ligand shared between dimeric partners</note>
    </ligand>
</feature>
<evidence type="ECO:0000259" key="16">
    <source>
        <dbReference type="Pfam" id="PF00365"/>
    </source>
</evidence>
<dbReference type="SUPFAM" id="SSF53784">
    <property type="entry name" value="Phosphofructokinase"/>
    <property type="match status" value="1"/>
</dbReference>
<comment type="catalytic activity">
    <reaction evidence="14 15">
        <text>beta-D-fructose 6-phosphate + ATP = beta-D-fructose 1,6-bisphosphate + ADP + H(+)</text>
        <dbReference type="Rhea" id="RHEA:16109"/>
        <dbReference type="ChEBI" id="CHEBI:15378"/>
        <dbReference type="ChEBI" id="CHEBI:30616"/>
        <dbReference type="ChEBI" id="CHEBI:32966"/>
        <dbReference type="ChEBI" id="CHEBI:57634"/>
        <dbReference type="ChEBI" id="CHEBI:456216"/>
        <dbReference type="EC" id="2.7.1.11"/>
    </reaction>
</comment>
<dbReference type="GO" id="GO:0006002">
    <property type="term" value="P:fructose 6-phosphate metabolic process"/>
    <property type="evidence" value="ECO:0007669"/>
    <property type="project" value="UniProtKB-UniRule"/>
</dbReference>
<keyword evidence="18" id="KW-1185">Reference proteome</keyword>
<feature type="binding site" description="in other chain" evidence="15">
    <location>
        <position position="222"/>
    </location>
    <ligand>
        <name>substrate</name>
        <note>ligand shared between dimeric partners</note>
    </ligand>
</feature>
<evidence type="ECO:0000313" key="17">
    <source>
        <dbReference type="EMBL" id="MEB3429216.1"/>
    </source>
</evidence>
<dbReference type="GO" id="GO:0070095">
    <property type="term" value="F:fructose-6-phosphate binding"/>
    <property type="evidence" value="ECO:0007669"/>
    <property type="project" value="TreeGrafter"/>
</dbReference>
<evidence type="ECO:0000256" key="2">
    <source>
        <dbReference type="ARBA" id="ARBA00002659"/>
    </source>
</evidence>
<evidence type="ECO:0000256" key="4">
    <source>
        <dbReference type="ARBA" id="ARBA00004679"/>
    </source>
</evidence>
<dbReference type="Gene3D" id="3.40.50.450">
    <property type="match status" value="1"/>
</dbReference>
<comment type="caution">
    <text evidence="17">The sequence shown here is derived from an EMBL/GenBank/DDBJ whole genome shotgun (WGS) entry which is preliminary data.</text>
</comment>
<dbReference type="Gene3D" id="3.40.50.460">
    <property type="entry name" value="Phosphofructokinase domain"/>
    <property type="match status" value="1"/>
</dbReference>
<evidence type="ECO:0000256" key="6">
    <source>
        <dbReference type="ARBA" id="ARBA00022533"/>
    </source>
</evidence>
<comment type="subunit">
    <text evidence="15">Homotetramer.</text>
</comment>
<evidence type="ECO:0000256" key="3">
    <source>
        <dbReference type="ARBA" id="ARBA00004496"/>
    </source>
</evidence>
<dbReference type="InterPro" id="IPR000023">
    <property type="entry name" value="Phosphofructokinase_dom"/>
</dbReference>
<evidence type="ECO:0000256" key="8">
    <source>
        <dbReference type="ARBA" id="ARBA00022723"/>
    </source>
</evidence>
<feature type="binding site" description="in other chain" evidence="15">
    <location>
        <begin position="213"/>
        <end position="215"/>
    </location>
    <ligand>
        <name>ADP</name>
        <dbReference type="ChEBI" id="CHEBI:456216"/>
        <note>allosteric activator; ligand shared between dimeric partners</note>
    </ligand>
</feature>
<evidence type="ECO:0000256" key="1">
    <source>
        <dbReference type="ARBA" id="ARBA00001946"/>
    </source>
</evidence>
<dbReference type="Pfam" id="PF00365">
    <property type="entry name" value="PFK"/>
    <property type="match status" value="1"/>
</dbReference>
<comment type="caution">
    <text evidence="15">Lacks conserved residue(s) required for the propagation of feature annotation.</text>
</comment>
<sequence>MKTIGVLTSGGDAPGMNACIRSIVRSSIYSGLKVKGIKFGYDGLINRKIIDMDVSSVADIIHRGGTILGSARSKEFETEEGQYKAIKILEEEGIEGLVLLGGDGTFRGAHEISKKGIKVIGIPCTIDNDMGYTDLTIGFSTAVGTVVEAIGRLRDTSSSHGRGNVLEVMGRNCGDLALYSGIAGGAESIVVPEIDMNLEEIIEKVNQGKKRGKLHHIVIVAEGVGDSFKIAKKIENSTGVETKVTVLGHIQRGGTPSPEDRILASEFGSSAVDLLIENKTDIAIGKKNGKVIFRTIEEAVETKKEFNTYLYEMSKKLSI</sequence>
<evidence type="ECO:0000256" key="12">
    <source>
        <dbReference type="ARBA" id="ARBA00022842"/>
    </source>
</evidence>
<evidence type="ECO:0000256" key="5">
    <source>
        <dbReference type="ARBA" id="ARBA00022490"/>
    </source>
</evidence>
<dbReference type="Proteomes" id="UP001357733">
    <property type="component" value="Unassembled WGS sequence"/>
</dbReference>
<evidence type="ECO:0000256" key="13">
    <source>
        <dbReference type="ARBA" id="ARBA00023152"/>
    </source>
</evidence>
<keyword evidence="8 15" id="KW-0479">Metal-binding</keyword>
<feature type="domain" description="Phosphofructokinase" evidence="16">
    <location>
        <begin position="4"/>
        <end position="275"/>
    </location>
</feature>
<dbReference type="GO" id="GO:0042802">
    <property type="term" value="F:identical protein binding"/>
    <property type="evidence" value="ECO:0007669"/>
    <property type="project" value="TreeGrafter"/>
</dbReference>
<feature type="binding site" evidence="15">
    <location>
        <begin position="72"/>
        <end position="73"/>
    </location>
    <ligand>
        <name>ATP</name>
        <dbReference type="ChEBI" id="CHEBI:30616"/>
    </ligand>
</feature>
<dbReference type="AlphaFoldDB" id="A0AAW9MQ68"/>
<dbReference type="InterPro" id="IPR035966">
    <property type="entry name" value="PKF_sf"/>
</dbReference>
<feature type="binding site" evidence="15">
    <location>
        <position position="162"/>
    </location>
    <ligand>
        <name>substrate</name>
        <note>ligand shared between dimeric partners</note>
    </ligand>
</feature>
<dbReference type="RefSeq" id="WP_324619425.1">
    <property type="nucleotide sequence ID" value="NZ_JAYKOT010000003.1"/>
</dbReference>
<keyword evidence="10 15" id="KW-0418">Kinase</keyword>